<reference evidence="1" key="2">
    <citation type="journal article" date="2022" name="BMC Genomics">
        <title>Comparative genome analysis of mycobacteria focusing on tRNA and non-coding RNA.</title>
        <authorList>
            <person name="Behra P.R.K."/>
            <person name="Pettersson B.M.F."/>
            <person name="Ramesh M."/>
            <person name="Das S."/>
            <person name="Dasgupta S."/>
            <person name="Kirsebom L.A."/>
        </authorList>
    </citation>
    <scope>NUCLEOTIDE SEQUENCE</scope>
    <source>
        <strain evidence="1">DSM 44838</strain>
    </source>
</reference>
<sequence length="94" mass="10728">MKATDRPRESTLAWELVEHVLDHLTAEERNTAFVDLGVGDYSPVFRCVLEVVSREQISLPEDMVEMLRGWLEDYDRHRDFGAILERAVGDAPVG</sequence>
<protein>
    <submittedName>
        <fullName evidence="1">Uncharacterized protein</fullName>
    </submittedName>
</protein>
<keyword evidence="2" id="KW-1185">Reference proteome</keyword>
<evidence type="ECO:0000313" key="2">
    <source>
        <dbReference type="Proteomes" id="UP001141629"/>
    </source>
</evidence>
<dbReference type="RefSeq" id="WP_263995146.1">
    <property type="nucleotide sequence ID" value="NZ_JACKVK010000005.1"/>
</dbReference>
<comment type="caution">
    <text evidence="1">The sequence shown here is derived from an EMBL/GenBank/DDBJ whole genome shotgun (WGS) entry which is preliminary data.</text>
</comment>
<dbReference type="EMBL" id="JACKVK010000005">
    <property type="protein sequence ID" value="MCV7420356.1"/>
    <property type="molecule type" value="Genomic_DNA"/>
</dbReference>
<dbReference type="Proteomes" id="UP001141629">
    <property type="component" value="Unassembled WGS sequence"/>
</dbReference>
<gene>
    <name evidence="1" type="ORF">H7K45_07375</name>
</gene>
<accession>A0A9X2YZK3</accession>
<name>A0A9X2YZK3_9MYCO</name>
<dbReference type="AlphaFoldDB" id="A0A9X2YZK3"/>
<reference evidence="1" key="1">
    <citation type="submission" date="2020-07" db="EMBL/GenBank/DDBJ databases">
        <authorList>
            <person name="Pettersson B.M.F."/>
            <person name="Behra P.R.K."/>
            <person name="Ramesh M."/>
            <person name="Das S."/>
            <person name="Dasgupta S."/>
            <person name="Kirsebom L.A."/>
        </authorList>
    </citation>
    <scope>NUCLEOTIDE SEQUENCE</scope>
    <source>
        <strain evidence="1">DSM 44838</strain>
    </source>
</reference>
<organism evidence="1 2">
    <name type="scientific">Mycobacterium yunnanensis</name>
    <dbReference type="NCBI Taxonomy" id="368477"/>
    <lineage>
        <taxon>Bacteria</taxon>
        <taxon>Bacillati</taxon>
        <taxon>Actinomycetota</taxon>
        <taxon>Actinomycetes</taxon>
        <taxon>Mycobacteriales</taxon>
        <taxon>Mycobacteriaceae</taxon>
        <taxon>Mycobacterium</taxon>
    </lineage>
</organism>
<proteinExistence type="predicted"/>
<evidence type="ECO:0000313" key="1">
    <source>
        <dbReference type="EMBL" id="MCV7420356.1"/>
    </source>
</evidence>